<organism evidence="13 14">
    <name type="scientific">Legionella lytica</name>
    <dbReference type="NCBI Taxonomy" id="96232"/>
    <lineage>
        <taxon>Bacteria</taxon>
        <taxon>Pseudomonadati</taxon>
        <taxon>Pseudomonadota</taxon>
        <taxon>Gammaproteobacteria</taxon>
        <taxon>Legionellales</taxon>
        <taxon>Legionellaceae</taxon>
        <taxon>Legionella</taxon>
    </lineage>
</organism>
<evidence type="ECO:0000256" key="5">
    <source>
        <dbReference type="ARBA" id="ARBA00022679"/>
    </source>
</evidence>
<evidence type="ECO:0000256" key="2">
    <source>
        <dbReference type="ARBA" id="ARBA00005019"/>
    </source>
</evidence>
<evidence type="ECO:0000256" key="7">
    <source>
        <dbReference type="ARBA" id="ARBA00022741"/>
    </source>
</evidence>
<sequence length="215" mass="25082">MEHIAIFGGTFDPIHNGHLQTSLNIQSSFIFDTYFFLPCKVPTIKPAALASNEQRIKMIELAIKANPHFKLDLREIERDSPSYMVETLQSFRNQHSDASITLIIGYDAFISLPKWHEWEKLITLANILVINRNEFVQHQIPELMQQFLKNYQCKEKTVFLNSKAGAVYLFDAGYYEISSTMIREEIKNGNNVDCKIPKEVYQYIKNKRLYQVKQQ</sequence>
<evidence type="ECO:0000256" key="8">
    <source>
        <dbReference type="ARBA" id="ARBA00022840"/>
    </source>
</evidence>
<evidence type="ECO:0000259" key="12">
    <source>
        <dbReference type="Pfam" id="PF01467"/>
    </source>
</evidence>
<dbReference type="GO" id="GO:0004515">
    <property type="term" value="F:nicotinate-nucleotide adenylyltransferase activity"/>
    <property type="evidence" value="ECO:0007669"/>
    <property type="project" value="UniProtKB-EC"/>
</dbReference>
<comment type="catalytic activity">
    <reaction evidence="10 11">
        <text>nicotinate beta-D-ribonucleotide + ATP + H(+) = deamido-NAD(+) + diphosphate</text>
        <dbReference type="Rhea" id="RHEA:22860"/>
        <dbReference type="ChEBI" id="CHEBI:15378"/>
        <dbReference type="ChEBI" id="CHEBI:30616"/>
        <dbReference type="ChEBI" id="CHEBI:33019"/>
        <dbReference type="ChEBI" id="CHEBI:57502"/>
        <dbReference type="ChEBI" id="CHEBI:58437"/>
        <dbReference type="EC" id="2.7.7.18"/>
    </reaction>
</comment>
<dbReference type="SUPFAM" id="SSF52374">
    <property type="entry name" value="Nucleotidylyl transferase"/>
    <property type="match status" value="1"/>
</dbReference>
<name>A0ABY4Y4P3_9GAMM</name>
<evidence type="ECO:0000256" key="3">
    <source>
        <dbReference type="ARBA" id="ARBA00009014"/>
    </source>
</evidence>
<dbReference type="InterPro" id="IPR005248">
    <property type="entry name" value="NadD/NMNAT"/>
</dbReference>
<feature type="domain" description="Cytidyltransferase-like" evidence="12">
    <location>
        <begin position="6"/>
        <end position="184"/>
    </location>
</feature>
<dbReference type="InterPro" id="IPR004821">
    <property type="entry name" value="Cyt_trans-like"/>
</dbReference>
<keyword evidence="8 11" id="KW-0067">ATP-binding</keyword>
<evidence type="ECO:0000256" key="4">
    <source>
        <dbReference type="ARBA" id="ARBA00022642"/>
    </source>
</evidence>
<dbReference type="NCBIfam" id="TIGR00482">
    <property type="entry name" value="nicotinate (nicotinamide) nucleotide adenylyltransferase"/>
    <property type="match status" value="1"/>
</dbReference>
<dbReference type="RefSeq" id="WP_252578656.1">
    <property type="nucleotide sequence ID" value="NZ_CP071527.1"/>
</dbReference>
<dbReference type="HAMAP" id="MF_00244">
    <property type="entry name" value="NaMN_adenylyltr"/>
    <property type="match status" value="1"/>
</dbReference>
<comment type="function">
    <text evidence="1 11">Catalyzes the reversible adenylation of nicotinate mononucleotide (NaMN) to nicotinic acid adenine dinucleotide (NaAD).</text>
</comment>
<proteinExistence type="inferred from homology"/>
<dbReference type="Pfam" id="PF01467">
    <property type="entry name" value="CTP_transf_like"/>
    <property type="match status" value="1"/>
</dbReference>
<evidence type="ECO:0000256" key="1">
    <source>
        <dbReference type="ARBA" id="ARBA00002324"/>
    </source>
</evidence>
<dbReference type="PANTHER" id="PTHR39321:SF3">
    <property type="entry name" value="PHOSPHOPANTETHEINE ADENYLYLTRANSFERASE"/>
    <property type="match status" value="1"/>
</dbReference>
<comment type="pathway">
    <text evidence="2 11">Cofactor biosynthesis; NAD(+) biosynthesis; deamido-NAD(+) from nicotinate D-ribonucleotide: step 1/1.</text>
</comment>
<accession>A0ABY4Y4P3</accession>
<reference evidence="13" key="1">
    <citation type="submission" date="2021-03" db="EMBL/GenBank/DDBJ databases">
        <title>Legionella lytica PCM 2298.</title>
        <authorList>
            <person name="Koper P."/>
        </authorList>
    </citation>
    <scope>NUCLEOTIDE SEQUENCE</scope>
    <source>
        <strain evidence="13">PCM 2298</strain>
    </source>
</reference>
<dbReference type="NCBIfam" id="NF000839">
    <property type="entry name" value="PRK00071.1-1"/>
    <property type="match status" value="1"/>
</dbReference>
<evidence type="ECO:0000256" key="6">
    <source>
        <dbReference type="ARBA" id="ARBA00022695"/>
    </source>
</evidence>
<protein>
    <recommendedName>
        <fullName evidence="11">Probable nicotinate-nucleotide adenylyltransferase</fullName>
        <ecNumber evidence="11">2.7.7.18</ecNumber>
    </recommendedName>
    <alternativeName>
        <fullName evidence="11">Deamido-NAD(+) diphosphorylase</fullName>
    </alternativeName>
    <alternativeName>
        <fullName evidence="11">Deamido-NAD(+) pyrophosphorylase</fullName>
    </alternativeName>
    <alternativeName>
        <fullName evidence="11">Nicotinate mononucleotide adenylyltransferase</fullName>
        <shortName evidence="11">NaMN adenylyltransferase</shortName>
    </alternativeName>
</protein>
<keyword evidence="5 11" id="KW-0808">Transferase</keyword>
<evidence type="ECO:0000313" key="13">
    <source>
        <dbReference type="EMBL" id="USQ12529.1"/>
    </source>
</evidence>
<dbReference type="NCBIfam" id="NF000840">
    <property type="entry name" value="PRK00071.1-3"/>
    <property type="match status" value="1"/>
</dbReference>
<evidence type="ECO:0000256" key="11">
    <source>
        <dbReference type="HAMAP-Rule" id="MF_00244"/>
    </source>
</evidence>
<dbReference type="EC" id="2.7.7.18" evidence="11"/>
<evidence type="ECO:0000313" key="14">
    <source>
        <dbReference type="Proteomes" id="UP001057474"/>
    </source>
</evidence>
<dbReference type="NCBIfam" id="TIGR00125">
    <property type="entry name" value="cyt_tran_rel"/>
    <property type="match status" value="1"/>
</dbReference>
<keyword evidence="6 11" id="KW-0548">Nucleotidyltransferase</keyword>
<comment type="similarity">
    <text evidence="3 11">Belongs to the NadD family.</text>
</comment>
<keyword evidence="9 11" id="KW-0520">NAD</keyword>
<dbReference type="InterPro" id="IPR014729">
    <property type="entry name" value="Rossmann-like_a/b/a_fold"/>
</dbReference>
<evidence type="ECO:0000256" key="9">
    <source>
        <dbReference type="ARBA" id="ARBA00023027"/>
    </source>
</evidence>
<dbReference type="Gene3D" id="3.40.50.620">
    <property type="entry name" value="HUPs"/>
    <property type="match status" value="1"/>
</dbReference>
<gene>
    <name evidence="11 13" type="primary">nadD</name>
    <name evidence="13" type="ORF">J2N86_07270</name>
</gene>
<keyword evidence="7 11" id="KW-0547">Nucleotide-binding</keyword>
<evidence type="ECO:0000256" key="10">
    <source>
        <dbReference type="ARBA" id="ARBA00048721"/>
    </source>
</evidence>
<dbReference type="CDD" id="cd02165">
    <property type="entry name" value="NMNAT"/>
    <property type="match status" value="1"/>
</dbReference>
<keyword evidence="4 11" id="KW-0662">Pyridine nucleotide biosynthesis</keyword>
<dbReference type="EMBL" id="CP071527">
    <property type="protein sequence ID" value="USQ12529.1"/>
    <property type="molecule type" value="Genomic_DNA"/>
</dbReference>
<dbReference type="Proteomes" id="UP001057474">
    <property type="component" value="Chromosome"/>
</dbReference>
<keyword evidence="14" id="KW-1185">Reference proteome</keyword>
<dbReference type="PANTHER" id="PTHR39321">
    <property type="entry name" value="NICOTINATE-NUCLEOTIDE ADENYLYLTRANSFERASE-RELATED"/>
    <property type="match status" value="1"/>
</dbReference>